<gene>
    <name evidence="2" type="ORF">TcWFU_001500</name>
</gene>
<evidence type="ECO:0000313" key="3">
    <source>
        <dbReference type="Proteomes" id="UP001651158"/>
    </source>
</evidence>
<feature type="compositionally biased region" description="Polar residues" evidence="1">
    <location>
        <begin position="222"/>
        <end position="232"/>
    </location>
</feature>
<comment type="caution">
    <text evidence="2">The sequence shown here is derived from an EMBL/GenBank/DDBJ whole genome shotgun (WGS) entry which is preliminary data.</text>
</comment>
<evidence type="ECO:0000256" key="1">
    <source>
        <dbReference type="SAM" id="MobiDB-lite"/>
    </source>
</evidence>
<accession>A0ABR4QJK2</accession>
<feature type="region of interest" description="Disordered" evidence="1">
    <location>
        <begin position="221"/>
        <end position="324"/>
    </location>
</feature>
<name>A0ABR4QJK2_9CEST</name>
<sequence>MGGSASRGCTNFKHIVIANARVGSSELVGVPSTVFLPSLHQAVDGTTPHDCRDGGEDCISALEPKEEQAIFDDLNEGRVATETEVKGIVEEEELKVENFRTECTPIHLNNSIKSTESPHLQPRFTAFEIPVHIVSCAMPTSMKCKDSPFCDSGEAESHRPVKTASAVTYSHPRTHFVALSKRCTPHRGPLRKSTSPVRRKTLCQKYPQIYRRARESVFPLVANSTPSTKTNDSTSSFRSESRCSPRKNNASSEWRTNRLGGDTWIHYPSRASASLAARRPKPPQNPSARRLKPIDKSVIPTNPAAGDQMPSPSKLQKPASSMLPPLTIPEVSRVRPTCNRGGGRGEMGLGAPSNRNGGSTLPPPTSFSSPRLENAGPFSPFVLQMEGDCISEELMQRDRLIFRDSRSVGETSYFKQYSMEEIHDSTKR</sequence>
<feature type="compositionally biased region" description="Low complexity" evidence="1">
    <location>
        <begin position="268"/>
        <end position="277"/>
    </location>
</feature>
<dbReference type="Proteomes" id="UP001651158">
    <property type="component" value="Unassembled WGS sequence"/>
</dbReference>
<reference evidence="2 3" key="1">
    <citation type="journal article" date="2022" name="Front. Cell. Infect. Microbiol.">
        <title>The Genomes of Two Strains of Taenia crassiceps the Animal Model for the Study of Human Cysticercosis.</title>
        <authorList>
            <person name="Bobes R.J."/>
            <person name="Estrada K."/>
            <person name="Rios-Valencia D.G."/>
            <person name="Calderon-Gallegos A."/>
            <person name="de la Torre P."/>
            <person name="Carrero J.C."/>
            <person name="Sanchez-Flores A."/>
            <person name="Laclette J.P."/>
        </authorList>
    </citation>
    <scope>NUCLEOTIDE SEQUENCE [LARGE SCALE GENOMIC DNA]</scope>
    <source>
        <strain evidence="2">WFUcys</strain>
    </source>
</reference>
<organism evidence="2 3">
    <name type="scientific">Taenia crassiceps</name>
    <dbReference type="NCBI Taxonomy" id="6207"/>
    <lineage>
        <taxon>Eukaryota</taxon>
        <taxon>Metazoa</taxon>
        <taxon>Spiralia</taxon>
        <taxon>Lophotrochozoa</taxon>
        <taxon>Platyhelminthes</taxon>
        <taxon>Cestoda</taxon>
        <taxon>Eucestoda</taxon>
        <taxon>Cyclophyllidea</taxon>
        <taxon>Taeniidae</taxon>
        <taxon>Taenia</taxon>
    </lineage>
</organism>
<protein>
    <submittedName>
        <fullName evidence="2">Uncharacterized protein</fullName>
    </submittedName>
</protein>
<evidence type="ECO:0000313" key="2">
    <source>
        <dbReference type="EMBL" id="KAL5109821.1"/>
    </source>
</evidence>
<proteinExistence type="predicted"/>
<dbReference type="EMBL" id="JAKROA010000002">
    <property type="protein sequence ID" value="KAL5109821.1"/>
    <property type="molecule type" value="Genomic_DNA"/>
</dbReference>
<keyword evidence="3" id="KW-1185">Reference proteome</keyword>
<feature type="region of interest" description="Disordered" evidence="1">
    <location>
        <begin position="341"/>
        <end position="373"/>
    </location>
</feature>